<reference evidence="2 3" key="1">
    <citation type="journal article" date="2022" name="Nat. Ecol. Evol.">
        <title>A masculinizing supergene underlies an exaggerated male reproductive morph in a spider.</title>
        <authorList>
            <person name="Hendrickx F."/>
            <person name="De Corte Z."/>
            <person name="Sonet G."/>
            <person name="Van Belleghem S.M."/>
            <person name="Kostlbacher S."/>
            <person name="Vangestel C."/>
        </authorList>
    </citation>
    <scope>NUCLEOTIDE SEQUENCE [LARGE SCALE GENOMIC DNA]</scope>
    <source>
        <strain evidence="2">W744_W776</strain>
    </source>
</reference>
<proteinExistence type="predicted"/>
<dbReference type="EMBL" id="JAFNEN010000161">
    <property type="protein sequence ID" value="KAG8191394.1"/>
    <property type="molecule type" value="Genomic_DNA"/>
</dbReference>
<dbReference type="AlphaFoldDB" id="A0AAV6V627"/>
<evidence type="ECO:0000313" key="2">
    <source>
        <dbReference type="EMBL" id="KAG8191394.1"/>
    </source>
</evidence>
<keyword evidence="3" id="KW-1185">Reference proteome</keyword>
<feature type="region of interest" description="Disordered" evidence="1">
    <location>
        <begin position="1"/>
        <end position="26"/>
    </location>
</feature>
<feature type="compositionally biased region" description="Pro residues" evidence="1">
    <location>
        <begin position="49"/>
        <end position="60"/>
    </location>
</feature>
<comment type="caution">
    <text evidence="2">The sequence shown here is derived from an EMBL/GenBank/DDBJ whole genome shotgun (WGS) entry which is preliminary data.</text>
</comment>
<organism evidence="2 3">
    <name type="scientific">Oedothorax gibbosus</name>
    <dbReference type="NCBI Taxonomy" id="931172"/>
    <lineage>
        <taxon>Eukaryota</taxon>
        <taxon>Metazoa</taxon>
        <taxon>Ecdysozoa</taxon>
        <taxon>Arthropoda</taxon>
        <taxon>Chelicerata</taxon>
        <taxon>Arachnida</taxon>
        <taxon>Araneae</taxon>
        <taxon>Araneomorphae</taxon>
        <taxon>Entelegynae</taxon>
        <taxon>Araneoidea</taxon>
        <taxon>Linyphiidae</taxon>
        <taxon>Erigoninae</taxon>
        <taxon>Oedothorax</taxon>
    </lineage>
</organism>
<name>A0AAV6V627_9ARAC</name>
<gene>
    <name evidence="2" type="ORF">JTE90_006135</name>
</gene>
<evidence type="ECO:0000313" key="3">
    <source>
        <dbReference type="Proteomes" id="UP000827092"/>
    </source>
</evidence>
<protein>
    <submittedName>
        <fullName evidence="2">Uncharacterized protein</fullName>
    </submittedName>
</protein>
<accession>A0AAV6V627</accession>
<evidence type="ECO:0000256" key="1">
    <source>
        <dbReference type="SAM" id="MobiDB-lite"/>
    </source>
</evidence>
<sequence>MNDRAAHHERQIRKKSPLEAAPPVRCRSSVEDAVVDAGRAPGAGAAGAAPPPALFPPAPLPAAAGGRVHRRPPHAQEQEEER</sequence>
<feature type="region of interest" description="Disordered" evidence="1">
    <location>
        <begin position="40"/>
        <end position="82"/>
    </location>
</feature>
<dbReference type="Proteomes" id="UP000827092">
    <property type="component" value="Unassembled WGS sequence"/>
</dbReference>